<dbReference type="GO" id="GO:0006508">
    <property type="term" value="P:proteolysis"/>
    <property type="evidence" value="ECO:0007669"/>
    <property type="project" value="UniProtKB-KW"/>
</dbReference>
<keyword evidence="4" id="KW-0068">Autocatalytic cleavage</keyword>
<dbReference type="Gene3D" id="3.60.20.30">
    <property type="entry name" value="(Glycosyl)asparaginase"/>
    <property type="match status" value="1"/>
</dbReference>
<dbReference type="GO" id="GO:0005764">
    <property type="term" value="C:lysosome"/>
    <property type="evidence" value="ECO:0007669"/>
    <property type="project" value="TreeGrafter"/>
</dbReference>
<dbReference type="GO" id="GO:0003948">
    <property type="term" value="F:N4-(beta-N-acetylglucosaminyl)-L-asparaginase activity"/>
    <property type="evidence" value="ECO:0007669"/>
    <property type="project" value="TreeGrafter"/>
</dbReference>
<sequence length="396" mass="41116">MRITVLIVMLGALAASAASASAAASGPAPATAAFDAASAYLASPAAHVPRPAAIPQPRDNEPNQFQASLPIVINTWPFTDATRAAWASITTPSTSAVDAVEIGCTVCEIEQCDGSVGYGGSPNEDGETTLDAMIMDGITHDVGSIGCIKRVKSAISVARKVMEHTTHTLLVGEDATRFAVSMGFKEESLTTNNSISIYQSWKAQNCQPNYRLDTLPDANTSCGPYKPAPNTSNRGSSRYHTSPRINPAVGPGNHDTVGMIVIDANGNVAGGTSTNGASHKVPGRVGDSPITGSGAYVDNNVGGAAATGDGDVMMRFLPSYQAVRNMEAGMTPTAAAEDALRRIAKFYPNYLGALVAVNKQGQFGGAAHGWNFSYSVRNSTMSDVTVFSVTPLDAKP</sequence>
<evidence type="ECO:0000256" key="5">
    <source>
        <dbReference type="PIRSR" id="PIRSR600246-1"/>
    </source>
</evidence>
<evidence type="ECO:0000313" key="10">
    <source>
        <dbReference type="EMBL" id="KJE88367.1"/>
    </source>
</evidence>
<dbReference type="InterPro" id="IPR029055">
    <property type="entry name" value="Ntn_hydrolases_N"/>
</dbReference>
<dbReference type="eggNOG" id="KOG1593">
    <property type="taxonomic scope" value="Eukaryota"/>
</dbReference>
<dbReference type="InterPro" id="IPR000246">
    <property type="entry name" value="Peptidase_T2"/>
</dbReference>
<dbReference type="GO" id="GO:0008233">
    <property type="term" value="F:peptidase activity"/>
    <property type="evidence" value="ECO:0007669"/>
    <property type="project" value="UniProtKB-KW"/>
</dbReference>
<evidence type="ECO:0000256" key="1">
    <source>
        <dbReference type="ARBA" id="ARBA00010872"/>
    </source>
</evidence>
<feature type="signal peptide" evidence="9">
    <location>
        <begin position="1"/>
        <end position="19"/>
    </location>
</feature>
<accession>A0A0D2VF75</accession>
<evidence type="ECO:0000256" key="4">
    <source>
        <dbReference type="ARBA" id="ARBA00022813"/>
    </source>
</evidence>
<evidence type="ECO:0000313" key="11">
    <source>
        <dbReference type="Proteomes" id="UP000008743"/>
    </source>
</evidence>
<dbReference type="Pfam" id="PF01112">
    <property type="entry name" value="Asparaginase_2"/>
    <property type="match status" value="1"/>
</dbReference>
<feature type="region of interest" description="Disordered" evidence="8">
    <location>
        <begin position="221"/>
        <end position="240"/>
    </location>
</feature>
<keyword evidence="2" id="KW-0645">Protease</keyword>
<protein>
    <submittedName>
        <fullName evidence="10">Aspartylglucosaminidase</fullName>
    </submittedName>
</protein>
<feature type="site" description="Cleavage; by autolysis" evidence="7">
    <location>
        <begin position="255"/>
        <end position="256"/>
    </location>
</feature>
<dbReference type="SUPFAM" id="SSF56235">
    <property type="entry name" value="N-terminal nucleophile aminohydrolases (Ntn hydrolases)"/>
    <property type="match status" value="1"/>
</dbReference>
<feature type="chain" id="PRO_5002253527" evidence="9">
    <location>
        <begin position="20"/>
        <end position="396"/>
    </location>
</feature>
<dbReference type="InParanoid" id="A0A0D2VF75"/>
<dbReference type="Proteomes" id="UP000008743">
    <property type="component" value="Unassembled WGS sequence"/>
</dbReference>
<evidence type="ECO:0000256" key="8">
    <source>
        <dbReference type="SAM" id="MobiDB-lite"/>
    </source>
</evidence>
<evidence type="ECO:0000256" key="7">
    <source>
        <dbReference type="PIRSR" id="PIRSR600246-3"/>
    </source>
</evidence>
<keyword evidence="11" id="KW-1185">Reference proteome</keyword>
<feature type="active site" description="Nucleophile" evidence="5">
    <location>
        <position position="256"/>
    </location>
</feature>
<proteinExistence type="inferred from homology"/>
<feature type="compositionally biased region" description="Polar residues" evidence="8">
    <location>
        <begin position="229"/>
        <end position="240"/>
    </location>
</feature>
<dbReference type="EMBL" id="KE346360">
    <property type="protein sequence ID" value="KJE88367.1"/>
    <property type="molecule type" value="Genomic_DNA"/>
</dbReference>
<dbReference type="PANTHER" id="PTHR10188:SF6">
    <property type="entry name" value="N(4)-(BETA-N-ACETYLGLUCOSAMINYL)-L-ASPARAGINASE"/>
    <property type="match status" value="1"/>
</dbReference>
<evidence type="ECO:0000256" key="6">
    <source>
        <dbReference type="PIRSR" id="PIRSR600246-2"/>
    </source>
</evidence>
<comment type="similarity">
    <text evidence="1">Belongs to the Ntn-hydrolase family.</text>
</comment>
<name>A0A0D2VF75_CAPO3</name>
<reference evidence="11" key="1">
    <citation type="submission" date="2011-02" db="EMBL/GenBank/DDBJ databases">
        <title>The Genome Sequence of Capsaspora owczarzaki ATCC 30864.</title>
        <authorList>
            <person name="Russ C."/>
            <person name="Cuomo C."/>
            <person name="Burger G."/>
            <person name="Gray M.W."/>
            <person name="Holland P.W.H."/>
            <person name="King N."/>
            <person name="Lang F.B.F."/>
            <person name="Roger A.J."/>
            <person name="Ruiz-Trillo I."/>
            <person name="Young S.K."/>
            <person name="Zeng Q."/>
            <person name="Gargeya S."/>
            <person name="Alvarado L."/>
            <person name="Berlin A."/>
            <person name="Chapman S.B."/>
            <person name="Chen Z."/>
            <person name="Freedman E."/>
            <person name="Gellesch M."/>
            <person name="Goldberg J."/>
            <person name="Griggs A."/>
            <person name="Gujja S."/>
            <person name="Heilman E."/>
            <person name="Heiman D."/>
            <person name="Howarth C."/>
            <person name="Mehta T."/>
            <person name="Neiman D."/>
            <person name="Pearson M."/>
            <person name="Roberts A."/>
            <person name="Saif S."/>
            <person name="Shea T."/>
            <person name="Shenoy N."/>
            <person name="Sisk P."/>
            <person name="Stolte C."/>
            <person name="Sykes S."/>
            <person name="White J."/>
            <person name="Yandava C."/>
            <person name="Haas B."/>
            <person name="Nusbaum C."/>
            <person name="Birren B."/>
        </authorList>
    </citation>
    <scope>NUCLEOTIDE SEQUENCE</scope>
    <source>
        <strain evidence="11">ATCC 30864</strain>
    </source>
</reference>
<dbReference type="AlphaFoldDB" id="A0A0D2VF75"/>
<feature type="binding site" evidence="6">
    <location>
        <begin position="284"/>
        <end position="287"/>
    </location>
    <ligand>
        <name>substrate</name>
    </ligand>
</feature>
<organism evidence="10 11">
    <name type="scientific">Capsaspora owczarzaki (strain ATCC 30864)</name>
    <dbReference type="NCBI Taxonomy" id="595528"/>
    <lineage>
        <taxon>Eukaryota</taxon>
        <taxon>Filasterea</taxon>
        <taxon>Capsaspora</taxon>
    </lineage>
</organism>
<keyword evidence="3" id="KW-0378">Hydrolase</keyword>
<evidence type="ECO:0000256" key="9">
    <source>
        <dbReference type="SAM" id="SignalP"/>
    </source>
</evidence>
<dbReference type="STRING" id="595528.A0A0D2VF75"/>
<dbReference type="PANTHER" id="PTHR10188">
    <property type="entry name" value="L-ASPARAGINASE"/>
    <property type="match status" value="1"/>
</dbReference>
<dbReference type="OrthoDB" id="188713at2759"/>
<gene>
    <name evidence="10" type="ORF">CAOG_000028</name>
</gene>
<dbReference type="FunFam" id="3.60.20.30:FF:000003">
    <property type="entry name" value="N(4)-(Beta-N-acetylglucosaminyl)-L-asparaginase isoform X1"/>
    <property type="match status" value="1"/>
</dbReference>
<evidence type="ECO:0000256" key="3">
    <source>
        <dbReference type="ARBA" id="ARBA00022801"/>
    </source>
</evidence>
<dbReference type="PhylomeDB" id="A0A0D2VF75"/>
<keyword evidence="9" id="KW-0732">Signal</keyword>
<evidence type="ECO:0000256" key="2">
    <source>
        <dbReference type="ARBA" id="ARBA00022670"/>
    </source>
</evidence>
<dbReference type="CDD" id="cd04513">
    <property type="entry name" value="Glycosylasparaginase"/>
    <property type="match status" value="1"/>
</dbReference>
<feature type="binding site" evidence="6">
    <location>
        <begin position="307"/>
        <end position="310"/>
    </location>
    <ligand>
        <name>substrate</name>
    </ligand>
</feature>